<dbReference type="CDD" id="cd06223">
    <property type="entry name" value="PRTases_typeI"/>
    <property type="match status" value="1"/>
</dbReference>
<feature type="domain" description="Phosphoribosyltransferase" evidence="2">
    <location>
        <begin position="182"/>
        <end position="232"/>
    </location>
</feature>
<gene>
    <name evidence="4" type="ORF">ENX68_00310</name>
</gene>
<proteinExistence type="inferred from homology"/>
<dbReference type="SUPFAM" id="SSF53271">
    <property type="entry name" value="PRTase-like"/>
    <property type="match status" value="1"/>
</dbReference>
<dbReference type="Gene3D" id="3.40.50.2020">
    <property type="match status" value="1"/>
</dbReference>
<protein>
    <submittedName>
        <fullName evidence="4">ComF family protein</fullName>
    </submittedName>
</protein>
<dbReference type="PANTHER" id="PTHR47505">
    <property type="entry name" value="DNA UTILIZATION PROTEIN YHGH"/>
    <property type="match status" value="1"/>
</dbReference>
<name>A0A7V3RFY2_UNCW3</name>
<evidence type="ECO:0000313" key="4">
    <source>
        <dbReference type="EMBL" id="HGE77429.1"/>
    </source>
</evidence>
<dbReference type="EMBL" id="DTOZ01000014">
    <property type="protein sequence ID" value="HGE77429.1"/>
    <property type="molecule type" value="Genomic_DNA"/>
</dbReference>
<comment type="similarity">
    <text evidence="1">Belongs to the ComF/GntX family.</text>
</comment>
<evidence type="ECO:0000259" key="3">
    <source>
        <dbReference type="Pfam" id="PF18912"/>
    </source>
</evidence>
<comment type="caution">
    <text evidence="4">The sequence shown here is derived from an EMBL/GenBank/DDBJ whole genome shotgun (WGS) entry which is preliminary data.</text>
</comment>
<dbReference type="PANTHER" id="PTHR47505:SF1">
    <property type="entry name" value="DNA UTILIZATION PROTEIN YHGH"/>
    <property type="match status" value="1"/>
</dbReference>
<dbReference type="AlphaFoldDB" id="A0A7V3RFY2"/>
<dbReference type="Pfam" id="PF00156">
    <property type="entry name" value="Pribosyltran"/>
    <property type="match status" value="1"/>
</dbReference>
<dbReference type="InterPro" id="IPR051910">
    <property type="entry name" value="ComF/GntX_DNA_util-trans"/>
</dbReference>
<evidence type="ECO:0000256" key="1">
    <source>
        <dbReference type="ARBA" id="ARBA00008007"/>
    </source>
</evidence>
<sequence length="237" mass="27087">MRIFEGISKSVNYLIDFLLPCSCIVCMKEIENGLICADCLNLIEFPRSPLCPHCGRPIKDTKTCEFCRYERNLDYGRAFSLYIPPADKLIHHLKYRGKTKLAEFFGIGMAGVLKNDYYLKGGDILIPVPLYWWKRLRRTYNQAELLAEVIKKETSIPVVNCLVRVKNTKTQTRLDNIKRQENVKNAFRLKRGYDINNKKVIIIDDVMTTGSTIKECARVLKEAGAGEVYSLVAAITP</sequence>
<dbReference type="InterPro" id="IPR029057">
    <property type="entry name" value="PRTase-like"/>
</dbReference>
<organism evidence="4">
    <name type="scientific">candidate division WOR-3 bacterium</name>
    <dbReference type="NCBI Taxonomy" id="2052148"/>
    <lineage>
        <taxon>Bacteria</taxon>
        <taxon>Bacteria division WOR-3</taxon>
    </lineage>
</organism>
<dbReference type="Pfam" id="PF18912">
    <property type="entry name" value="DZR_2"/>
    <property type="match status" value="1"/>
</dbReference>
<dbReference type="InterPro" id="IPR044005">
    <property type="entry name" value="DZR_2"/>
</dbReference>
<accession>A0A7V3RFY2</accession>
<evidence type="ECO:0000259" key="2">
    <source>
        <dbReference type="Pfam" id="PF00156"/>
    </source>
</evidence>
<reference evidence="4" key="1">
    <citation type="journal article" date="2020" name="mSystems">
        <title>Genome- and Community-Level Interaction Insights into Carbon Utilization and Element Cycling Functions of Hydrothermarchaeota in Hydrothermal Sediment.</title>
        <authorList>
            <person name="Zhou Z."/>
            <person name="Liu Y."/>
            <person name="Xu W."/>
            <person name="Pan J."/>
            <person name="Luo Z.H."/>
            <person name="Li M."/>
        </authorList>
    </citation>
    <scope>NUCLEOTIDE SEQUENCE [LARGE SCALE GENOMIC DNA]</scope>
    <source>
        <strain evidence="4">SpSt-961</strain>
    </source>
</reference>
<feature type="domain" description="Double zinc ribbon" evidence="3">
    <location>
        <begin position="14"/>
        <end position="68"/>
    </location>
</feature>
<dbReference type="InterPro" id="IPR000836">
    <property type="entry name" value="PRTase_dom"/>
</dbReference>